<dbReference type="Proteomes" id="UP000680206">
    <property type="component" value="Unassembled WGS sequence"/>
</dbReference>
<comment type="caution">
    <text evidence="1">The sequence shown here is derived from an EMBL/GenBank/DDBJ whole genome shotgun (WGS) entry which is preliminary data.</text>
</comment>
<accession>A0ABS3S661</accession>
<protein>
    <submittedName>
        <fullName evidence="1">Uncharacterized protein</fullName>
    </submittedName>
</protein>
<dbReference type="EMBL" id="JAGEPF010000035">
    <property type="protein sequence ID" value="MBO2464494.1"/>
    <property type="molecule type" value="Genomic_DNA"/>
</dbReference>
<name>A0ABS3S661_9ACTN</name>
<organism evidence="1 2">
    <name type="scientific">Actinomadura violacea</name>
    <dbReference type="NCBI Taxonomy" id="2819934"/>
    <lineage>
        <taxon>Bacteria</taxon>
        <taxon>Bacillati</taxon>
        <taxon>Actinomycetota</taxon>
        <taxon>Actinomycetes</taxon>
        <taxon>Streptosporangiales</taxon>
        <taxon>Thermomonosporaceae</taxon>
        <taxon>Actinomadura</taxon>
    </lineage>
</organism>
<evidence type="ECO:0000313" key="2">
    <source>
        <dbReference type="Proteomes" id="UP000680206"/>
    </source>
</evidence>
<keyword evidence="2" id="KW-1185">Reference proteome</keyword>
<sequence>MRRGQIAAILSPAAGNQLPDGCLFAADNAVYGGSYPGDQAYRRWLGSLAPHADRALWVTAPDVVGDHLATLARSRPWLEEIRAMGFPAALCAQNGMEWDHSSDLWEMFDVLFLAGTTQWKMSTAAAELVRVALDHGKPVHVGRVNSRRRLRYSQYLGASSADGTYLTYGPDLLLPRVLEWTRELATHPALFDYEQPDDEAELWSKARRRS</sequence>
<dbReference type="RefSeq" id="WP_208251017.1">
    <property type="nucleotide sequence ID" value="NZ_JAGEPF010000035.1"/>
</dbReference>
<evidence type="ECO:0000313" key="1">
    <source>
        <dbReference type="EMBL" id="MBO2464494.1"/>
    </source>
</evidence>
<proteinExistence type="predicted"/>
<gene>
    <name evidence="1" type="ORF">J4709_43680</name>
</gene>
<reference evidence="1 2" key="1">
    <citation type="submission" date="2021-03" db="EMBL/GenBank/DDBJ databases">
        <title>Actinomadura violae sp. nov., isolated from lichen in Thailand.</title>
        <authorList>
            <person name="Kanchanasin P."/>
            <person name="Saeng-In P."/>
            <person name="Phongsopitanun W."/>
            <person name="Yuki M."/>
            <person name="Kudo T."/>
            <person name="Ohkuma M."/>
            <person name="Tanasupawat S."/>
        </authorList>
    </citation>
    <scope>NUCLEOTIDE SEQUENCE [LARGE SCALE GENOMIC DNA]</scope>
    <source>
        <strain evidence="1 2">LCR2-06</strain>
    </source>
</reference>